<keyword evidence="1" id="KW-0812">Transmembrane</keyword>
<protein>
    <submittedName>
        <fullName evidence="2">Uncharacterized protein</fullName>
    </submittedName>
</protein>
<evidence type="ECO:0000313" key="2">
    <source>
        <dbReference type="EMBL" id="ORY50986.1"/>
    </source>
</evidence>
<dbReference type="EMBL" id="MCGO01000006">
    <property type="protein sequence ID" value="ORY50986.1"/>
    <property type="molecule type" value="Genomic_DNA"/>
</dbReference>
<accession>A0A1Y2CVS7</accession>
<dbReference type="Proteomes" id="UP000193642">
    <property type="component" value="Unassembled WGS sequence"/>
</dbReference>
<name>A0A1Y2CVS7_9FUNG</name>
<feature type="transmembrane region" description="Helical" evidence="1">
    <location>
        <begin position="14"/>
        <end position="36"/>
    </location>
</feature>
<evidence type="ECO:0000313" key="3">
    <source>
        <dbReference type="Proteomes" id="UP000193642"/>
    </source>
</evidence>
<reference evidence="2 3" key="1">
    <citation type="submission" date="2016-07" db="EMBL/GenBank/DDBJ databases">
        <title>Pervasive Adenine N6-methylation of Active Genes in Fungi.</title>
        <authorList>
            <consortium name="DOE Joint Genome Institute"/>
            <person name="Mondo S.J."/>
            <person name="Dannebaum R.O."/>
            <person name="Kuo R.C."/>
            <person name="Labutti K."/>
            <person name="Haridas S."/>
            <person name="Kuo A."/>
            <person name="Salamov A."/>
            <person name="Ahrendt S.R."/>
            <person name="Lipzen A."/>
            <person name="Sullivan W."/>
            <person name="Andreopoulos W.B."/>
            <person name="Clum A."/>
            <person name="Lindquist E."/>
            <person name="Daum C."/>
            <person name="Ramamoorthy G.K."/>
            <person name="Gryganskyi A."/>
            <person name="Culley D."/>
            <person name="Magnuson J.K."/>
            <person name="James T.Y."/>
            <person name="O'Malley M.A."/>
            <person name="Stajich J.E."/>
            <person name="Spatafora J.W."/>
            <person name="Visel A."/>
            <person name="Grigoriev I.V."/>
        </authorList>
    </citation>
    <scope>NUCLEOTIDE SEQUENCE [LARGE SCALE GENOMIC DNA]</scope>
    <source>
        <strain evidence="2 3">JEL800</strain>
    </source>
</reference>
<keyword evidence="1" id="KW-1133">Transmembrane helix</keyword>
<comment type="caution">
    <text evidence="2">The sequence shown here is derived from an EMBL/GenBank/DDBJ whole genome shotgun (WGS) entry which is preliminary data.</text>
</comment>
<organism evidence="2 3">
    <name type="scientific">Rhizoclosmatium globosum</name>
    <dbReference type="NCBI Taxonomy" id="329046"/>
    <lineage>
        <taxon>Eukaryota</taxon>
        <taxon>Fungi</taxon>
        <taxon>Fungi incertae sedis</taxon>
        <taxon>Chytridiomycota</taxon>
        <taxon>Chytridiomycota incertae sedis</taxon>
        <taxon>Chytridiomycetes</taxon>
        <taxon>Chytridiales</taxon>
        <taxon>Chytriomycetaceae</taxon>
        <taxon>Rhizoclosmatium</taxon>
    </lineage>
</organism>
<keyword evidence="3" id="KW-1185">Reference proteome</keyword>
<sequence length="90" mass="10533">MSSTDWNAWYFDRYFRWLALALFIATVVVAILTLYLTKSKTWLAVALVLMIFISAVIFYWQATSYKKRQEEEQTRREHVAHNELVGLGAA</sequence>
<dbReference type="AlphaFoldDB" id="A0A1Y2CVS7"/>
<gene>
    <name evidence="2" type="ORF">BCR33DRAFT_712935</name>
</gene>
<proteinExistence type="predicted"/>
<keyword evidence="1" id="KW-0472">Membrane</keyword>
<evidence type="ECO:0000256" key="1">
    <source>
        <dbReference type="SAM" id="Phobius"/>
    </source>
</evidence>
<feature type="transmembrane region" description="Helical" evidence="1">
    <location>
        <begin position="42"/>
        <end position="60"/>
    </location>
</feature>